<evidence type="ECO:0000313" key="1">
    <source>
        <dbReference type="EMBL" id="MET3653947.1"/>
    </source>
</evidence>
<dbReference type="Proteomes" id="UP001549184">
    <property type="component" value="Unassembled WGS sequence"/>
</dbReference>
<evidence type="ECO:0000313" key="2">
    <source>
        <dbReference type="Proteomes" id="UP001549184"/>
    </source>
</evidence>
<reference evidence="1 2" key="1">
    <citation type="submission" date="2024-06" db="EMBL/GenBank/DDBJ databases">
        <title>Sorghum-associated microbial communities from plants grown in Nebraska, USA.</title>
        <authorList>
            <person name="Schachtman D."/>
        </authorList>
    </citation>
    <scope>NUCLEOTIDE SEQUENCE [LARGE SCALE GENOMIC DNA]</scope>
    <source>
        <strain evidence="1 2">1073</strain>
    </source>
</reference>
<proteinExistence type="predicted"/>
<accession>A0ABV2JYP2</accession>
<protein>
    <submittedName>
        <fullName evidence="1">Uncharacterized protein</fullName>
    </submittedName>
</protein>
<name>A0ABV2JYP2_9GAMM</name>
<organism evidence="1 2">
    <name type="scientific">Dyella japonica</name>
    <dbReference type="NCBI Taxonomy" id="231455"/>
    <lineage>
        <taxon>Bacteria</taxon>
        <taxon>Pseudomonadati</taxon>
        <taxon>Pseudomonadota</taxon>
        <taxon>Gammaproteobacteria</taxon>
        <taxon>Lysobacterales</taxon>
        <taxon>Rhodanobacteraceae</taxon>
        <taxon>Dyella</taxon>
    </lineage>
</organism>
<keyword evidence="2" id="KW-1185">Reference proteome</keyword>
<gene>
    <name evidence="1" type="ORF">ABIC75_003685</name>
</gene>
<dbReference type="EMBL" id="JBEPMU010000006">
    <property type="protein sequence ID" value="MET3653947.1"/>
    <property type="molecule type" value="Genomic_DNA"/>
</dbReference>
<dbReference type="RefSeq" id="WP_354015324.1">
    <property type="nucleotide sequence ID" value="NZ_JBEPMU010000006.1"/>
</dbReference>
<sequence length="92" mass="9627">MSVVLHIERLVLDESLLGSEHAGAVRAAIERELKQRLAQPGMVEALLGLGHVDAMPAVALPAPTQQREGLAPRIARAVQHGLSPSSTGGKHG</sequence>
<comment type="caution">
    <text evidence="1">The sequence shown here is derived from an EMBL/GenBank/DDBJ whole genome shotgun (WGS) entry which is preliminary data.</text>
</comment>